<gene>
    <name evidence="9" type="ORF">Cvel_22625</name>
</gene>
<dbReference type="InterPro" id="IPR029055">
    <property type="entry name" value="Ntn_hydrolases_N"/>
</dbReference>
<dbReference type="InterPro" id="IPR002933">
    <property type="entry name" value="Peptidase_M20"/>
</dbReference>
<feature type="compositionally biased region" description="Basic and acidic residues" evidence="7">
    <location>
        <begin position="786"/>
        <end position="796"/>
    </location>
</feature>
<evidence type="ECO:0000256" key="2">
    <source>
        <dbReference type="ARBA" id="ARBA00022670"/>
    </source>
</evidence>
<feature type="region of interest" description="Disordered" evidence="7">
    <location>
        <begin position="838"/>
        <end position="904"/>
    </location>
</feature>
<dbReference type="GO" id="GO:0006508">
    <property type="term" value="P:proteolysis"/>
    <property type="evidence" value="ECO:0007669"/>
    <property type="project" value="UniProtKB-KW"/>
</dbReference>
<name>A0A0G4GN72_9ALVE</name>
<feature type="compositionally biased region" description="Basic and acidic residues" evidence="7">
    <location>
        <begin position="1061"/>
        <end position="1075"/>
    </location>
</feature>
<sequence>MCRLTAVITHEDPILLADIVTKPRMSIIHQSFDCKERQHHDAPRDVHEQSSLNGDGFGVGWYAPPLRGDGSRLRREKRGEEAEECDDEMEPCVFTSLKPAWSDRNLYNIAEKVSSHLVFAHVRAAAPGSGISTELSCHPFRFGRFLFMHNGFIGDFVRLRRPLLDLLNDEAHSFAVSNSCIDSVLLFALFINQLTRGPFGSYNADELRLMLQRALAAVTTVVDEFAVESPSLLNCVVTDGETLLASRYAIGFGRARARIRSKQKESLRSGGWASCAVCKARSEDGARAGEGREGARGEGVGAQVLSNGSVQASTAKGGVREDGTDLEEDDAGLGDSAREIAASLYFASGTRWEAQEGGDYRMEHTDRRSDVAIVTSEPLTEEAENWVPVPPNHIVVVTRRIDVLVHQLPAWTPPHKYPVCLKHFSHFGSASACVPSRLLPLSPPETSGAGGGGGPFLVSAQIGQGDFLQPRERAEREVGSLEFQQRHTQGHKNRGVLDPADGETGRSVHQPTIAHDCGRAVPMPQRSSVIAPYPPSAFESGAISESIDALSSRHDGGSRIPRGASLQTEGLTHETSENAQLTDEGGKGEKEKDRDRISLPALAFSRVSSPFSQALLSTAGPLGGGTDEKTTHGGRIEATPVQLQRQQIDEHRTHPSAQQHVLTGHEAAVLCVTRLRLDGTDYLVTGGQDGYLRVWDAAGFRCKAAVRGHKMGVLSLCSWAQVERGSADQIARECVDHNDERCANGLEPLPERDEQELQAFSSSAQGGGGGEEALFEIREMEDEQKETEGRRDEGEGIRSMGVNQKPSRVFVISGSSDNCLCIWDFSNCRRFREQEKRERAGVRSASRHQSQIGSSPPRSSRQPSKGSGSKTGLPSLAPFPLSSTQSREDKEDENAQSHLNRDYPPSISIPADPILLLRVKFWPSQGDVLSLEIFSHPIHSHSFGHSSKNLSVYPRPPILFAGFQTTAVLRVDLLDLIRTADAARSVAEPSSGGPRSPTYSEPGVTPSVACGGLRGCANGERGDREKVPSVSTSSRPPSPSGGHVQLCHEIVLDLDLFSHSRQQEQARKRERRAAGQKEASAFAHEQCGDGAAVKGSDRGHQKKEKEKEKEKRKEGNAFLKGAQLLTGFVTTLGCPISEMEEALHTLGSVGHTLSELPPCGPVREKSGGAGGSTGHRRSMRPSACCVRGAWGGGRPFPFPSDLPGLLGAIGKSVRPVASPVFTSRNLDTAPQTADYMPTKGVPSHRVPLHRRPAMGNSPMEVVIRGSTLPYTKLHRHVGFVESLAVCGRYVCSGGGDGLILVWKDGSSYACALSGHRGGVMVMVAESGKRQGALYSGSRDRSVRVWDLESRSCKAALKGHTSDVLSLSLHGDVLFSGSASGEILAWSTKSLSLCFTIVQHQSPHAVLRKGMAVTGLAMASAVPSETVKAVWEGGTGEPPELLNRKRTHLFATAGDGCIRVWRLGKQTRERHRQTPARTAPEGTLGPAAVRSACAPTGADSPASGGSDRDAAQAQHSLGRLLTSVSTSSPLRVSFEDGASDAGSQAAEVTILNHSLEDLLRTFVSFQSVSSDPGLKDECWSAAHFLASCLEDVGAEVKIVDVGSGRNPLVAGRLGRSPVKPTVVLYSHYDVVPANRGAEWRTDPWSLCGVDGFLYGRGVTDNKGPIAASLFAVKELAKEVRKALAAEAPDSPLSSVSPRSEAAEDSADGKTGLGRKRGGESVSPWDALKGLPVNVVWLSEGEEENGSGGFREALKDLIEAGWLRGTSCIVACNSYWIDDERPCLVYGMRGCIDVRLSVTGGEKDLHSGVHGGAIVEPLHDLLAVTSTLVDSGGLIIIPGFYSETNEAGVEEEQELLECAQGLEIDAYRRGSGSAVLRAEKGVELLQKRWCEPSLSVTEIWTSTQEATAIAPSDGGGGHLGRAGGPSAAVCRHSVKRVGETFRVLPCRAVANVNIRFIPEQDPKRLISLLTSHVQHEFRKTRSKNKLEVRVEAVGDAWRGNLNSSVCRAAGEAIEGVWGVPPLLAREGGTMPVIRLLQDTLEVAAIQLPLGQASDSAHLPNERMRAENLRKGVDVLKNLFRILGRVD</sequence>
<evidence type="ECO:0000313" key="9">
    <source>
        <dbReference type="EMBL" id="CEM31610.1"/>
    </source>
</evidence>
<feature type="region of interest" description="Disordered" evidence="7">
    <location>
        <begin position="472"/>
        <end position="509"/>
    </location>
</feature>
<dbReference type="GO" id="GO:0008233">
    <property type="term" value="F:peptidase activity"/>
    <property type="evidence" value="ECO:0007669"/>
    <property type="project" value="UniProtKB-KW"/>
</dbReference>
<evidence type="ECO:0000256" key="3">
    <source>
        <dbReference type="ARBA" id="ARBA00022723"/>
    </source>
</evidence>
<dbReference type="SUPFAM" id="SSF56235">
    <property type="entry name" value="N-terminal nucleophile aminohydrolases (Ntn hydrolases)"/>
    <property type="match status" value="1"/>
</dbReference>
<dbReference type="PROSITE" id="PS50082">
    <property type="entry name" value="WD_REPEATS_2"/>
    <property type="match status" value="3"/>
</dbReference>
<feature type="region of interest" description="Disordered" evidence="7">
    <location>
        <begin position="1465"/>
        <end position="1513"/>
    </location>
</feature>
<dbReference type="Gene3D" id="3.30.70.360">
    <property type="match status" value="1"/>
</dbReference>
<keyword evidence="2" id="KW-0645">Protease</keyword>
<dbReference type="PANTHER" id="PTHR43270:SF8">
    <property type="entry name" value="DI- AND TRIPEPTIDASE DUG2-RELATED"/>
    <property type="match status" value="1"/>
</dbReference>
<feature type="region of interest" description="Disordered" evidence="7">
    <location>
        <begin position="1061"/>
        <end position="1115"/>
    </location>
</feature>
<evidence type="ECO:0000256" key="5">
    <source>
        <dbReference type="ARBA" id="ARBA00022801"/>
    </source>
</evidence>
<feature type="compositionally biased region" description="Basic and acidic residues" evidence="7">
    <location>
        <begin position="584"/>
        <end position="595"/>
    </location>
</feature>
<feature type="repeat" description="WD" evidence="6">
    <location>
        <begin position="662"/>
        <end position="696"/>
    </location>
</feature>
<feature type="compositionally biased region" description="Basic and acidic residues" evidence="7">
    <location>
        <begin position="1095"/>
        <end position="1115"/>
    </location>
</feature>
<feature type="repeat" description="WD" evidence="6">
    <location>
        <begin position="1312"/>
        <end position="1355"/>
    </location>
</feature>
<feature type="region of interest" description="Disordered" evidence="7">
    <location>
        <begin position="307"/>
        <end position="331"/>
    </location>
</feature>
<dbReference type="Gene3D" id="3.40.630.10">
    <property type="entry name" value="Zn peptidases"/>
    <property type="match status" value="1"/>
</dbReference>
<keyword evidence="1 6" id="KW-0853">WD repeat</keyword>
<dbReference type="InterPro" id="IPR051458">
    <property type="entry name" value="Cyt/Met_Dipeptidase"/>
</dbReference>
<dbReference type="Pfam" id="PF01546">
    <property type="entry name" value="Peptidase_M20"/>
    <property type="match status" value="1"/>
</dbReference>
<dbReference type="PROSITE" id="PS51278">
    <property type="entry name" value="GATASE_TYPE_2"/>
    <property type="match status" value="1"/>
</dbReference>
<dbReference type="SMART" id="SM00320">
    <property type="entry name" value="WD40"/>
    <property type="match status" value="6"/>
</dbReference>
<feature type="compositionally biased region" description="Basic and acidic residues" evidence="7">
    <location>
        <begin position="886"/>
        <end position="901"/>
    </location>
</feature>
<dbReference type="PROSITE" id="PS50294">
    <property type="entry name" value="WD_REPEATS_REGION"/>
    <property type="match status" value="2"/>
</dbReference>
<evidence type="ECO:0000256" key="7">
    <source>
        <dbReference type="SAM" id="MobiDB-lite"/>
    </source>
</evidence>
<dbReference type="GO" id="GO:0006751">
    <property type="term" value="P:glutathione catabolic process"/>
    <property type="evidence" value="ECO:0007669"/>
    <property type="project" value="TreeGrafter"/>
</dbReference>
<evidence type="ECO:0000256" key="6">
    <source>
        <dbReference type="PROSITE-ProRule" id="PRU00221"/>
    </source>
</evidence>
<dbReference type="EMBL" id="CDMZ01001372">
    <property type="protein sequence ID" value="CEM31610.1"/>
    <property type="molecule type" value="Genomic_DNA"/>
</dbReference>
<dbReference type="Gene3D" id="3.60.20.10">
    <property type="entry name" value="Glutamine Phosphoribosylpyrophosphate, subunit 1, domain 1"/>
    <property type="match status" value="1"/>
</dbReference>
<dbReference type="CDD" id="cd01908">
    <property type="entry name" value="YafJ"/>
    <property type="match status" value="1"/>
</dbReference>
<dbReference type="SUPFAM" id="SSF50978">
    <property type="entry name" value="WD40 repeat-like"/>
    <property type="match status" value="1"/>
</dbReference>
<feature type="region of interest" description="Disordered" evidence="7">
    <location>
        <begin position="983"/>
        <end position="1044"/>
    </location>
</feature>
<evidence type="ECO:0000256" key="1">
    <source>
        <dbReference type="ARBA" id="ARBA00022574"/>
    </source>
</evidence>
<evidence type="ECO:0000259" key="8">
    <source>
        <dbReference type="PROSITE" id="PS51278"/>
    </source>
</evidence>
<feature type="region of interest" description="Disordered" evidence="7">
    <location>
        <begin position="548"/>
        <end position="595"/>
    </location>
</feature>
<reference evidence="9" key="1">
    <citation type="submission" date="2014-11" db="EMBL/GenBank/DDBJ databases">
        <authorList>
            <person name="Otto D Thomas"/>
            <person name="Naeem Raeece"/>
        </authorList>
    </citation>
    <scope>NUCLEOTIDE SEQUENCE</scope>
</reference>
<keyword evidence="5" id="KW-0378">Hydrolase</keyword>
<dbReference type="VEuPathDB" id="CryptoDB:Cvel_22625"/>
<feature type="region of interest" description="Disordered" evidence="7">
    <location>
        <begin position="744"/>
        <end position="802"/>
    </location>
</feature>
<dbReference type="InterPro" id="IPR015943">
    <property type="entry name" value="WD40/YVTN_repeat-like_dom_sf"/>
</dbReference>
<dbReference type="InterPro" id="IPR036322">
    <property type="entry name" value="WD40_repeat_dom_sf"/>
</dbReference>
<feature type="domain" description="Glutamine amidotransferase type-2" evidence="8">
    <location>
        <begin position="2"/>
        <end position="400"/>
    </location>
</feature>
<accession>A0A0G4GN72</accession>
<organism evidence="9">
    <name type="scientific">Chromera velia CCMP2878</name>
    <dbReference type="NCBI Taxonomy" id="1169474"/>
    <lineage>
        <taxon>Eukaryota</taxon>
        <taxon>Sar</taxon>
        <taxon>Alveolata</taxon>
        <taxon>Colpodellida</taxon>
        <taxon>Chromeraceae</taxon>
        <taxon>Chromera</taxon>
    </lineage>
</organism>
<dbReference type="Gene3D" id="2.130.10.10">
    <property type="entry name" value="YVTN repeat-like/Quinoprotein amine dehydrogenase"/>
    <property type="match status" value="2"/>
</dbReference>
<dbReference type="InterPro" id="IPR019775">
    <property type="entry name" value="WD40_repeat_CS"/>
</dbReference>
<evidence type="ECO:0000256" key="4">
    <source>
        <dbReference type="ARBA" id="ARBA00022737"/>
    </source>
</evidence>
<dbReference type="InterPro" id="IPR001680">
    <property type="entry name" value="WD40_rpt"/>
</dbReference>
<feature type="repeat" description="WD" evidence="6">
    <location>
        <begin position="1356"/>
        <end position="1389"/>
    </location>
</feature>
<feature type="region of interest" description="Disordered" evidence="7">
    <location>
        <begin position="1231"/>
        <end position="1253"/>
    </location>
</feature>
<keyword evidence="4" id="KW-0677">Repeat</keyword>
<dbReference type="PANTHER" id="PTHR43270">
    <property type="entry name" value="BETA-ALA-HIS DIPEPTIDASE"/>
    <property type="match status" value="1"/>
</dbReference>
<feature type="region of interest" description="Disordered" evidence="7">
    <location>
        <begin position="1686"/>
        <end position="1723"/>
    </location>
</feature>
<dbReference type="SUPFAM" id="SSF53187">
    <property type="entry name" value="Zn-dependent exopeptidases"/>
    <property type="match status" value="2"/>
</dbReference>
<feature type="region of interest" description="Disordered" evidence="7">
    <location>
        <begin position="1157"/>
        <end position="1178"/>
    </location>
</feature>
<dbReference type="InterPro" id="IPR017932">
    <property type="entry name" value="GATase_2_dom"/>
</dbReference>
<protein>
    <recommendedName>
        <fullName evidence="8">Glutamine amidotransferase type-2 domain-containing protein</fullName>
    </recommendedName>
</protein>
<proteinExistence type="predicted"/>
<dbReference type="PROSITE" id="PS00678">
    <property type="entry name" value="WD_REPEATS_1"/>
    <property type="match status" value="1"/>
</dbReference>
<dbReference type="GO" id="GO:0046872">
    <property type="term" value="F:metal ion binding"/>
    <property type="evidence" value="ECO:0007669"/>
    <property type="project" value="UniProtKB-KW"/>
</dbReference>
<feature type="compositionally biased region" description="Low complexity" evidence="7">
    <location>
        <begin position="849"/>
        <end position="870"/>
    </location>
</feature>
<keyword evidence="3" id="KW-0479">Metal-binding</keyword>
<dbReference type="Pfam" id="PF00400">
    <property type="entry name" value="WD40"/>
    <property type="match status" value="3"/>
</dbReference>